<accession>A0A931A256</accession>
<keyword evidence="1" id="KW-0812">Transmembrane</keyword>
<keyword evidence="1" id="KW-1133">Transmembrane helix</keyword>
<proteinExistence type="predicted"/>
<dbReference type="Proteomes" id="UP000605361">
    <property type="component" value="Unassembled WGS sequence"/>
</dbReference>
<name>A0A931A256_9ACTN</name>
<organism evidence="2 3">
    <name type="scientific">Nonomuraea cypriaca</name>
    <dbReference type="NCBI Taxonomy" id="1187855"/>
    <lineage>
        <taxon>Bacteria</taxon>
        <taxon>Bacillati</taxon>
        <taxon>Actinomycetota</taxon>
        <taxon>Actinomycetes</taxon>
        <taxon>Streptosporangiales</taxon>
        <taxon>Streptosporangiaceae</taxon>
        <taxon>Nonomuraea</taxon>
    </lineage>
</organism>
<feature type="transmembrane region" description="Helical" evidence="1">
    <location>
        <begin position="153"/>
        <end position="171"/>
    </location>
</feature>
<gene>
    <name evidence="2" type="ORF">ITP53_03470</name>
</gene>
<evidence type="ECO:0000313" key="3">
    <source>
        <dbReference type="Proteomes" id="UP000605361"/>
    </source>
</evidence>
<sequence>MATIIEHLILAIIAAVIVEIVKARARKHYQSLPFLILRLARLTLPRDLRVEFYDEVWAPDLYYQLTASGQRVLVRFARSMRFSLSLLLTARSIALADTGRPTLRARMLGGYQLFPRRLRWMCWQLVAFAVVGTPLMIIVLYFPAEIFDLPTRIVGVVVVPLFVLVQARMVIRTLLRAYELSVQGRSFAFAPARPLNLWPRRRRHTSPPAREKILDSYGFIISKTDEDPPLVSEHLPENV</sequence>
<dbReference type="AlphaFoldDB" id="A0A931A256"/>
<keyword evidence="3" id="KW-1185">Reference proteome</keyword>
<evidence type="ECO:0000256" key="1">
    <source>
        <dbReference type="SAM" id="Phobius"/>
    </source>
</evidence>
<protein>
    <submittedName>
        <fullName evidence="2">Uncharacterized protein</fullName>
    </submittedName>
</protein>
<reference evidence="2" key="1">
    <citation type="submission" date="2020-11" db="EMBL/GenBank/DDBJ databases">
        <title>Whole-genome analyses of Nonomuraea sp. K274.</title>
        <authorList>
            <person name="Veyisoglu A."/>
        </authorList>
    </citation>
    <scope>NUCLEOTIDE SEQUENCE</scope>
    <source>
        <strain evidence="2">K274</strain>
    </source>
</reference>
<evidence type="ECO:0000313" key="2">
    <source>
        <dbReference type="EMBL" id="MBF8184816.1"/>
    </source>
</evidence>
<keyword evidence="1" id="KW-0472">Membrane</keyword>
<dbReference type="EMBL" id="JADOGI010000006">
    <property type="protein sequence ID" value="MBF8184816.1"/>
    <property type="molecule type" value="Genomic_DNA"/>
</dbReference>
<feature type="transmembrane region" description="Helical" evidence="1">
    <location>
        <begin position="120"/>
        <end position="141"/>
    </location>
</feature>
<comment type="caution">
    <text evidence="2">The sequence shown here is derived from an EMBL/GenBank/DDBJ whole genome shotgun (WGS) entry which is preliminary data.</text>
</comment>
<dbReference type="RefSeq" id="WP_195893807.1">
    <property type="nucleotide sequence ID" value="NZ_JADOGI010000006.1"/>
</dbReference>